<feature type="compositionally biased region" description="Polar residues" evidence="1">
    <location>
        <begin position="207"/>
        <end position="216"/>
    </location>
</feature>
<feature type="compositionally biased region" description="Acidic residues" evidence="1">
    <location>
        <begin position="117"/>
        <end position="131"/>
    </location>
</feature>
<keyword evidence="3" id="KW-1185">Reference proteome</keyword>
<sequence>MSSTSAVSVLAQGLRELRDFAEGPDGEELAERTGLTGQQIEAALAGERLPTREVTLALVEAWEGDVEAWREYWAQISELAEQDEGGAAGDGAGPTEKAATPAPPEPSIIVPIPEVEPGGEADGPEAVEDEAESKGAGSPESPENAENAQAEAEAAAVRARSAARAQLEANAQAAKAQSEAKAAAEESARGGADAGDEDADSSARAGQASQAMSQTSEAEAAGVVGAEGARRTTLAEATSAGEDASEAGAEEQAKQSERAEGTGGAAETPADSESSGEADTAAAAEQARAGVRVPGQQPRPRVESTSNAPDKPGTGAQAAIRAEVPKTKTQAKKSLLARVGVPILLFAIGVGVGAFGDHALNSKQSSADTSASVPPVSHASSSTHTSASSAGTSSPSLASTPTTSVNPTATTPTGTSSTTSTVPAGSVLGSYVGIQLASGYSINFLTDPYHPAAGTSNGPDTMGFFAGSFVDGRFYADRVAVLDTTDTGSYTSCLNDTRYQHDVLLSQVAAGSSFCITTGTGHLVLVTVRRLPSSTDANPYAVVDVTVWQSS</sequence>
<feature type="compositionally biased region" description="Low complexity" evidence="1">
    <location>
        <begin position="107"/>
        <end position="116"/>
    </location>
</feature>
<protein>
    <submittedName>
        <fullName evidence="2">Helix-turn-helix transcriptional regulator</fullName>
    </submittedName>
</protein>
<gene>
    <name evidence="2" type="ORF">KGQ19_42765</name>
</gene>
<feature type="compositionally biased region" description="Basic and acidic residues" evidence="1">
    <location>
        <begin position="251"/>
        <end position="260"/>
    </location>
</feature>
<feature type="compositionally biased region" description="Low complexity" evidence="1">
    <location>
        <begin position="265"/>
        <end position="289"/>
    </location>
</feature>
<proteinExistence type="predicted"/>
<dbReference type="RefSeq" id="WP_212020306.1">
    <property type="nucleotide sequence ID" value="NZ_JAAFYZ010000268.1"/>
</dbReference>
<accession>A0ABS5L5H3</accession>
<feature type="compositionally biased region" description="Low complexity" evidence="1">
    <location>
        <begin position="139"/>
        <end position="181"/>
    </location>
</feature>
<dbReference type="Proteomes" id="UP000730482">
    <property type="component" value="Unassembled WGS sequence"/>
</dbReference>
<feature type="compositionally biased region" description="Low complexity" evidence="1">
    <location>
        <begin position="217"/>
        <end position="227"/>
    </location>
</feature>
<name>A0ABS5L5H3_9ACTN</name>
<organism evidence="2 3">
    <name type="scientific">Catenulispora pinistramenti</name>
    <dbReference type="NCBI Taxonomy" id="2705254"/>
    <lineage>
        <taxon>Bacteria</taxon>
        <taxon>Bacillati</taxon>
        <taxon>Actinomycetota</taxon>
        <taxon>Actinomycetes</taxon>
        <taxon>Catenulisporales</taxon>
        <taxon>Catenulisporaceae</taxon>
        <taxon>Catenulispora</taxon>
    </lineage>
</organism>
<feature type="region of interest" description="Disordered" evidence="1">
    <location>
        <begin position="84"/>
        <end position="326"/>
    </location>
</feature>
<evidence type="ECO:0000256" key="1">
    <source>
        <dbReference type="SAM" id="MobiDB-lite"/>
    </source>
</evidence>
<comment type="caution">
    <text evidence="2">The sequence shown here is derived from an EMBL/GenBank/DDBJ whole genome shotgun (WGS) entry which is preliminary data.</text>
</comment>
<feature type="region of interest" description="Disordered" evidence="1">
    <location>
        <begin position="364"/>
        <end position="420"/>
    </location>
</feature>
<evidence type="ECO:0000313" key="2">
    <source>
        <dbReference type="EMBL" id="MBS2553595.1"/>
    </source>
</evidence>
<reference evidence="2 3" key="1">
    <citation type="submission" date="2020-02" db="EMBL/GenBank/DDBJ databases">
        <title>Acidophilic actinobacteria isolated from forest soil.</title>
        <authorList>
            <person name="Golinska P."/>
        </authorList>
    </citation>
    <scope>NUCLEOTIDE SEQUENCE [LARGE SCALE GENOMIC DNA]</scope>
    <source>
        <strain evidence="2 3">NL8</strain>
    </source>
</reference>
<feature type="compositionally biased region" description="Low complexity" evidence="1">
    <location>
        <begin position="369"/>
        <end position="420"/>
    </location>
</feature>
<evidence type="ECO:0000313" key="3">
    <source>
        <dbReference type="Proteomes" id="UP000730482"/>
    </source>
</evidence>
<dbReference type="EMBL" id="JAAFYZ010000268">
    <property type="protein sequence ID" value="MBS2553595.1"/>
    <property type="molecule type" value="Genomic_DNA"/>
</dbReference>